<organism evidence="2 3">
    <name type="scientific">Linnemannia gamsii</name>
    <dbReference type="NCBI Taxonomy" id="64522"/>
    <lineage>
        <taxon>Eukaryota</taxon>
        <taxon>Fungi</taxon>
        <taxon>Fungi incertae sedis</taxon>
        <taxon>Mucoromycota</taxon>
        <taxon>Mortierellomycotina</taxon>
        <taxon>Mortierellomycetes</taxon>
        <taxon>Mortierellales</taxon>
        <taxon>Mortierellaceae</taxon>
        <taxon>Linnemannia</taxon>
    </lineage>
</organism>
<evidence type="ECO:0000256" key="1">
    <source>
        <dbReference type="SAM" id="MobiDB-lite"/>
    </source>
</evidence>
<comment type="caution">
    <text evidence="2">The sequence shown here is derived from an EMBL/GenBank/DDBJ whole genome shotgun (WGS) entry which is preliminary data.</text>
</comment>
<sequence>MRLSERQDMLLAQACKVFFLASLSLDDIFQQVPQQNQLCLLTAMMLFSQKAGVDASAIGILEEPWDALTLFQRWIVRSRVAGTEISGLDLGDTKLHVAALETKLQGLLKLSDPRAQSTRCQMSSELGQYYCWNGQYHEAITHLEQCSKAHSNHTSSEQACQLDENRNDALLKLAHLAVGNSLPDPKENLLSRVKEMEREQRLDDLIGEFKKDNVSKTLPYIWRQRLLWNVVNRLSYEAGTFLALYNALYRLSDPYDMILELPGPILRFLRELVFESGHEPDAYLSSTLFEDIMDVIVETKATLIENAPADGNNVIEEKISAFVSQLCDTVGHLLCYDAAWKSGLLPPTQSDWSHAWDMYSALVDGLAPFTSGLVTLALSVQACKKDRCLDSALFLQSCERFLGNQQMVPMSIAYNRLQAELGKQVAVTQFGIMIQDYETSRERRLLTRLEQRVNGNSGTGGGAPGASKEHVAPLNQQRLSDDEKMEVDGPQLANSSEPSAPPTKDEDEIVDGLCQLLFEYLQTFGPLDQKLQLHALAICINHKRWTFISDYCRAAVERLEKYMCPGPLAAILNVSQTVLGVDFRDITVSSCLDAIFSSDMDPIKINRMAALDMIQGLLLNAAEPLTHNSTPMQGQQPTMNQHGVPTGESLSDFAVLLELFSIVRTRGVVDVFSALLAGALSSLLPERAKLTLSEFGYFALFTTSLDCVNSWTDSRIKIIAMLSSREAGTAVEAVPGAAKGFSRLLIRLYEQQIRAETDSVTLRMKVEAKAKAKLHRMDPVAHSSTLGAVSALYSTKISAHITRYSLCLTELYHLEGMYQDSLAAFLNACMVASRCFSETEHPQFLNTFQTLSSLSAINGTAGSNGPGAVGLGMQPSIMDPNGSAPTPPSNNGPLQPASQTPSSFALKAIESCMHLEEFLAAAVLQQFLPKMDYSQAFRAIGLAHESGMLTFAKGSVIVRSFAVPVPTLNLGGGPLGGGGGGVHMAGSGRQIGGHAQSSVTLFKPEMRHPICERAVDTLLGRSGIKAVAPFSNSGGSGWGSHPTATVALSLQGQQFLELMFDLPLLELVSMMCKETKNTEGLLRVQARINSNRMALDSRQPFKDQVYALLQQDVLVRLWSRFARIA</sequence>
<dbReference type="OrthoDB" id="2413203at2759"/>
<evidence type="ECO:0000313" key="2">
    <source>
        <dbReference type="EMBL" id="KAG0317970.1"/>
    </source>
</evidence>
<dbReference type="AlphaFoldDB" id="A0A9P6URS7"/>
<gene>
    <name evidence="2" type="ORF">BGZ97_004559</name>
</gene>
<accession>A0A9P6URS7</accession>
<evidence type="ECO:0000313" key="3">
    <source>
        <dbReference type="Proteomes" id="UP000823405"/>
    </source>
</evidence>
<dbReference type="Proteomes" id="UP000823405">
    <property type="component" value="Unassembled WGS sequence"/>
</dbReference>
<protein>
    <submittedName>
        <fullName evidence="2">Uncharacterized protein</fullName>
    </submittedName>
</protein>
<feature type="region of interest" description="Disordered" evidence="1">
    <location>
        <begin position="868"/>
        <end position="900"/>
    </location>
</feature>
<feature type="region of interest" description="Disordered" evidence="1">
    <location>
        <begin position="450"/>
        <end position="506"/>
    </location>
</feature>
<keyword evidence="3" id="KW-1185">Reference proteome</keyword>
<feature type="compositionally biased region" description="Polar residues" evidence="1">
    <location>
        <begin position="891"/>
        <end position="900"/>
    </location>
</feature>
<dbReference type="EMBL" id="JAAAIN010000215">
    <property type="protein sequence ID" value="KAG0317970.1"/>
    <property type="molecule type" value="Genomic_DNA"/>
</dbReference>
<name>A0A9P6URS7_9FUNG</name>
<reference evidence="2" key="1">
    <citation type="journal article" date="2020" name="Fungal Divers.">
        <title>Resolving the Mortierellaceae phylogeny through synthesis of multi-gene phylogenetics and phylogenomics.</title>
        <authorList>
            <person name="Vandepol N."/>
            <person name="Liber J."/>
            <person name="Desiro A."/>
            <person name="Na H."/>
            <person name="Kennedy M."/>
            <person name="Barry K."/>
            <person name="Grigoriev I.V."/>
            <person name="Miller A.N."/>
            <person name="O'Donnell K."/>
            <person name="Stajich J.E."/>
            <person name="Bonito G."/>
        </authorList>
    </citation>
    <scope>NUCLEOTIDE SEQUENCE</scope>
    <source>
        <strain evidence="2">NVP60</strain>
    </source>
</reference>
<proteinExistence type="predicted"/>